<accession>A0A139YBJ4</accession>
<comment type="caution">
    <text evidence="1">The sequence shown here is derived from an EMBL/GenBank/DDBJ whole genome shotgun (WGS) entry which is preliminary data.</text>
</comment>
<name>A0A139YBJ4_TOXGO</name>
<dbReference type="EMBL" id="AGQS02003318">
    <property type="protein sequence ID" value="KYF50204.1"/>
    <property type="molecule type" value="Genomic_DNA"/>
</dbReference>
<evidence type="ECO:0000313" key="1">
    <source>
        <dbReference type="EMBL" id="KYF50204.1"/>
    </source>
</evidence>
<organism evidence="1 2">
    <name type="scientific">Toxoplasma gondii ARI</name>
    <dbReference type="NCBI Taxonomy" id="1074872"/>
    <lineage>
        <taxon>Eukaryota</taxon>
        <taxon>Sar</taxon>
        <taxon>Alveolata</taxon>
        <taxon>Apicomplexa</taxon>
        <taxon>Conoidasida</taxon>
        <taxon>Coccidia</taxon>
        <taxon>Eucoccidiorida</taxon>
        <taxon>Eimeriorina</taxon>
        <taxon>Sarcocystidae</taxon>
        <taxon>Toxoplasma</taxon>
    </lineage>
</organism>
<proteinExistence type="predicted"/>
<dbReference type="VEuPathDB" id="ToxoDB:TGARI_250500A"/>
<evidence type="ECO:0000313" key="2">
    <source>
        <dbReference type="Proteomes" id="UP000074247"/>
    </source>
</evidence>
<dbReference type="Proteomes" id="UP000074247">
    <property type="component" value="Unassembled WGS sequence"/>
</dbReference>
<gene>
    <name evidence="1" type="ORF">TGARI_250500A</name>
</gene>
<sequence length="130" mass="15726">MPWPNGWTGSLYHEVTSAKVDVGGWHFRVHFTLSLPAMLLLTHRKQYPGSRPTMAGRGQRLRVMQACLYQRLVMQECLQRRRVMQEYLQRHRVMQEYLQRRRVMQEYLQRRRVVQTCLFQRRGVPRSARI</sequence>
<reference evidence="1 2" key="1">
    <citation type="journal article" date="2016" name="Nat. Commun.">
        <title>Local admixture of amplified and diversified secreted pathogenesis determinants shapes mosaic Toxoplasma gondii genomes.</title>
        <authorList>
            <person name="Lorenzi H."/>
            <person name="Khan A."/>
            <person name="Behnke M.S."/>
            <person name="Namasivayam S."/>
            <person name="Swapna L.S."/>
            <person name="Hadjithomas M."/>
            <person name="Karamycheva S."/>
            <person name="Pinney D."/>
            <person name="Brunk B.P."/>
            <person name="Ajioka J.W."/>
            <person name="Ajzenberg D."/>
            <person name="Boothroyd J.C."/>
            <person name="Boyle J.P."/>
            <person name="Darde M.L."/>
            <person name="Diaz-Miranda M.A."/>
            <person name="Dubey J.P."/>
            <person name="Fritz H.M."/>
            <person name="Gennari S.M."/>
            <person name="Gregory B.D."/>
            <person name="Kim K."/>
            <person name="Saeij J.P."/>
            <person name="Su C."/>
            <person name="White M.W."/>
            <person name="Zhu X.Q."/>
            <person name="Howe D.K."/>
            <person name="Rosenthal B.M."/>
            <person name="Grigg M.E."/>
            <person name="Parkinson J."/>
            <person name="Liu L."/>
            <person name="Kissinger J.C."/>
            <person name="Roos D.S."/>
            <person name="Sibley L.D."/>
        </authorList>
    </citation>
    <scope>NUCLEOTIDE SEQUENCE [LARGE SCALE GENOMIC DNA]</scope>
    <source>
        <strain evidence="1 2">ARI</strain>
    </source>
</reference>
<dbReference type="AlphaFoldDB" id="A0A139YBJ4"/>
<protein>
    <submittedName>
        <fullName evidence="1">Uncharacterized protein</fullName>
    </submittedName>
</protein>